<proteinExistence type="predicted"/>
<sequence>MRASIQAALLKQQFQRNNLQKLPPQDVGSRQARTMKQNENVCYVDKMGKMVTSQSKDDWNMPLPKKLIIPKSKNYLSFSGLGATTTATLNGCANPKPVTIGISKQQKSPSPPKAPFKRTSSTPDFFAPIDISKHNTTNVNKFTTAATVLLTRKQQEILFDRNDNDMID</sequence>
<accession>A0A7S0CC65</accession>
<evidence type="ECO:0000313" key="2">
    <source>
        <dbReference type="EMBL" id="CAD8417656.1"/>
    </source>
</evidence>
<reference evidence="2" key="1">
    <citation type="submission" date="2021-01" db="EMBL/GenBank/DDBJ databases">
        <authorList>
            <person name="Corre E."/>
            <person name="Pelletier E."/>
            <person name="Niang G."/>
            <person name="Scheremetjew M."/>
            <person name="Finn R."/>
            <person name="Kale V."/>
            <person name="Holt S."/>
            <person name="Cochrane G."/>
            <person name="Meng A."/>
            <person name="Brown T."/>
            <person name="Cohen L."/>
        </authorList>
    </citation>
    <scope>NUCLEOTIDE SEQUENCE</scope>
    <source>
        <strain evidence="2">CCAP1064/1</strain>
    </source>
</reference>
<dbReference type="EMBL" id="HBEL01029657">
    <property type="protein sequence ID" value="CAD8417656.1"/>
    <property type="molecule type" value="Transcribed_RNA"/>
</dbReference>
<organism evidence="2">
    <name type="scientific">Proboscia inermis</name>
    <dbReference type="NCBI Taxonomy" id="420281"/>
    <lineage>
        <taxon>Eukaryota</taxon>
        <taxon>Sar</taxon>
        <taxon>Stramenopiles</taxon>
        <taxon>Ochrophyta</taxon>
        <taxon>Bacillariophyta</taxon>
        <taxon>Coscinodiscophyceae</taxon>
        <taxon>Rhizosoleniophycidae</taxon>
        <taxon>Rhizosoleniales</taxon>
        <taxon>Rhizosoleniaceae</taxon>
        <taxon>Proboscia</taxon>
    </lineage>
</organism>
<dbReference type="AlphaFoldDB" id="A0A7S0CC65"/>
<feature type="region of interest" description="Disordered" evidence="1">
    <location>
        <begin position="102"/>
        <end position="121"/>
    </location>
</feature>
<name>A0A7S0CC65_9STRA</name>
<protein>
    <submittedName>
        <fullName evidence="2">Uncharacterized protein</fullName>
    </submittedName>
</protein>
<evidence type="ECO:0000256" key="1">
    <source>
        <dbReference type="SAM" id="MobiDB-lite"/>
    </source>
</evidence>
<gene>
    <name evidence="2" type="ORF">PINE0816_LOCUS13791</name>
</gene>